<dbReference type="OrthoDB" id="10265994at2759"/>
<protein>
    <recommendedName>
        <fullName evidence="2">SGF29 C-terminal domain-containing protein</fullName>
    </recommendedName>
</protein>
<dbReference type="InterPro" id="IPR010750">
    <property type="entry name" value="SGF29_tudor-like_dom"/>
</dbReference>
<dbReference type="Gene3D" id="2.30.30.140">
    <property type="match status" value="1"/>
</dbReference>
<dbReference type="EMBL" id="PDLM01000008">
    <property type="protein sequence ID" value="RDW71616.1"/>
    <property type="molecule type" value="Genomic_DNA"/>
</dbReference>
<feature type="region of interest" description="Disordered" evidence="1">
    <location>
        <begin position="239"/>
        <end position="296"/>
    </location>
</feature>
<feature type="domain" description="SGF29 C-terminal" evidence="2">
    <location>
        <begin position="298"/>
        <end position="434"/>
    </location>
</feature>
<comment type="caution">
    <text evidence="3">The sequence shown here is derived from an EMBL/GenBank/DDBJ whole genome shotgun (WGS) entry which is preliminary data.</text>
</comment>
<name>A0A3D8RCD7_9HELO</name>
<dbReference type="GO" id="GO:0000124">
    <property type="term" value="C:SAGA complex"/>
    <property type="evidence" value="ECO:0007669"/>
    <property type="project" value="InterPro"/>
</dbReference>
<feature type="region of interest" description="Disordered" evidence="1">
    <location>
        <begin position="105"/>
        <end position="131"/>
    </location>
</feature>
<sequence>MIPPDRVRNPPRTREPPRGHISSQSLPLNSSACPRTPLPSAPLCGKNRKVARPSRDLQPIPNASIAPTRVGSCYSIQNRVVTTTATTNKGSEDSLLGRVNHDQDLESQASSTMSSQRSRAGRGSQRGGGQDTETLALWNQCRDDLMKIAKHEARAKEVSQLIIDKEVEIKAKGSKSSPAELDELDKLYRENVRIAETVKAIVEAPDNLNDRVSVLNALVKGNEEDASMAMGRSGSIRSSATAMDLDGPADSPMASPAPRKVHNTGRISSQPPSSSGFSVTEAPEKEDRSETGSTTGKTKIIFAVNDEVAFKPKQVPGQDASDWIQGIVTKVIGEGKSRRYDVKDPYPAEGEVSQNYRSSASSMVPIPTIGTPLPEYEVGKEVLGLYPGSSCFYRAEVKAMKGDKVELLFEDDDADVQRLVDRRFVLDYKVTKDGKK</sequence>
<dbReference type="PANTHER" id="PTHR21539">
    <property type="entry name" value="SAGA-ASSOCIATED FACTOR 29"/>
    <property type="match status" value="1"/>
</dbReference>
<dbReference type="Pfam" id="PF07039">
    <property type="entry name" value="SGF29_Tudor"/>
    <property type="match status" value="1"/>
</dbReference>
<feature type="compositionally biased region" description="Basic and acidic residues" evidence="1">
    <location>
        <begin position="1"/>
        <end position="18"/>
    </location>
</feature>
<proteinExistence type="predicted"/>
<evidence type="ECO:0000313" key="3">
    <source>
        <dbReference type="EMBL" id="RDW71616.1"/>
    </source>
</evidence>
<dbReference type="CDD" id="cd20393">
    <property type="entry name" value="Tudor_SGF29_rpt1"/>
    <property type="match status" value="1"/>
</dbReference>
<reference evidence="3 4" key="1">
    <citation type="journal article" date="2018" name="IMA Fungus">
        <title>IMA Genome-F 9: Draft genome sequence of Annulohypoxylon stygium, Aspergillus mulundensis, Berkeleyomyces basicola (syn. Thielaviopsis basicola), Ceratocystis smalleyi, two Cercospora beticola strains, Coleophoma cylindrospora, Fusarium fracticaudum, Phialophora cf. hyalina, and Morchella septimelata.</title>
        <authorList>
            <person name="Wingfield B.D."/>
            <person name="Bills G.F."/>
            <person name="Dong Y."/>
            <person name="Huang W."/>
            <person name="Nel W.J."/>
            <person name="Swalarsk-Parry B.S."/>
            <person name="Vaghefi N."/>
            <person name="Wilken P.M."/>
            <person name="An Z."/>
            <person name="de Beer Z.W."/>
            <person name="De Vos L."/>
            <person name="Chen L."/>
            <person name="Duong T.A."/>
            <person name="Gao Y."/>
            <person name="Hammerbacher A."/>
            <person name="Kikkert J.R."/>
            <person name="Li Y."/>
            <person name="Li H."/>
            <person name="Li K."/>
            <person name="Li Q."/>
            <person name="Liu X."/>
            <person name="Ma X."/>
            <person name="Naidoo K."/>
            <person name="Pethybridge S.J."/>
            <person name="Sun J."/>
            <person name="Steenkamp E.T."/>
            <person name="van der Nest M.A."/>
            <person name="van Wyk S."/>
            <person name="Wingfield M.J."/>
            <person name="Xiong C."/>
            <person name="Yue Q."/>
            <person name="Zhang X."/>
        </authorList>
    </citation>
    <scope>NUCLEOTIDE SEQUENCE [LARGE SCALE GENOMIC DNA]</scope>
    <source>
        <strain evidence="3 4">BP6252</strain>
    </source>
</reference>
<dbReference type="AlphaFoldDB" id="A0A3D8RCD7"/>
<dbReference type="InterPro" id="IPR047288">
    <property type="entry name" value="Tudor_SGF29_rpt1"/>
</dbReference>
<feature type="region of interest" description="Disordered" evidence="1">
    <location>
        <begin position="1"/>
        <end position="66"/>
    </location>
</feature>
<feature type="compositionally biased region" description="Low complexity" evidence="1">
    <location>
        <begin position="268"/>
        <end position="278"/>
    </location>
</feature>
<keyword evidence="4" id="KW-1185">Reference proteome</keyword>
<dbReference type="Proteomes" id="UP000256645">
    <property type="component" value="Unassembled WGS sequence"/>
</dbReference>
<dbReference type="InterPro" id="IPR037802">
    <property type="entry name" value="SGF29"/>
</dbReference>
<accession>A0A3D8RCD7</accession>
<feature type="compositionally biased region" description="Low complexity" evidence="1">
    <location>
        <begin position="107"/>
        <end position="123"/>
    </location>
</feature>
<evidence type="ECO:0000313" key="4">
    <source>
        <dbReference type="Proteomes" id="UP000256645"/>
    </source>
</evidence>
<organism evidence="3 4">
    <name type="scientific">Coleophoma cylindrospora</name>
    <dbReference type="NCBI Taxonomy" id="1849047"/>
    <lineage>
        <taxon>Eukaryota</taxon>
        <taxon>Fungi</taxon>
        <taxon>Dikarya</taxon>
        <taxon>Ascomycota</taxon>
        <taxon>Pezizomycotina</taxon>
        <taxon>Leotiomycetes</taxon>
        <taxon>Helotiales</taxon>
        <taxon>Dermateaceae</taxon>
        <taxon>Coleophoma</taxon>
    </lineage>
</organism>
<gene>
    <name evidence="3" type="ORF">BP6252_08179</name>
</gene>
<dbReference type="PROSITE" id="PS51518">
    <property type="entry name" value="SGF29_C"/>
    <property type="match status" value="1"/>
</dbReference>
<evidence type="ECO:0000259" key="2">
    <source>
        <dbReference type="PROSITE" id="PS51518"/>
    </source>
</evidence>
<dbReference type="PANTHER" id="PTHR21539:SF0">
    <property type="entry name" value="SAGA-ASSOCIATED FACTOR 29"/>
    <property type="match status" value="1"/>
</dbReference>
<evidence type="ECO:0000256" key="1">
    <source>
        <dbReference type="SAM" id="MobiDB-lite"/>
    </source>
</evidence>
<feature type="compositionally biased region" description="Polar residues" evidence="1">
    <location>
        <begin position="21"/>
        <end position="33"/>
    </location>
</feature>
<dbReference type="STRING" id="1849047.A0A3D8RCD7"/>